<organism evidence="1 2">
    <name type="scientific">Candidatus Nitrosomaritimum aestuariumsis</name>
    <dbReference type="NCBI Taxonomy" id="3342354"/>
    <lineage>
        <taxon>Archaea</taxon>
        <taxon>Nitrososphaerota</taxon>
        <taxon>Nitrososphaeria</taxon>
        <taxon>Nitrosopumilales</taxon>
        <taxon>Nitrosopumilaceae</taxon>
        <taxon>Candidatus Nitrosomaritimum</taxon>
    </lineage>
</organism>
<gene>
    <name evidence="1" type="ORF">H2B03_08420</name>
</gene>
<dbReference type="Proteomes" id="UP000559653">
    <property type="component" value="Unassembled WGS sequence"/>
</dbReference>
<name>A0AC60W0I9_9ARCH</name>
<protein>
    <submittedName>
        <fullName evidence="1">Uncharacterized protein</fullName>
    </submittedName>
</protein>
<sequence length="219" mass="25149">MTKDVLVRGFADNVHSDLSKKADQMGVSINSIVKDAVDQWLNKKTHVPHVHDLLIYADEKSMNNFLKSLDRMTSENEWFKSFAAPPKHHTEKVLSKLNWFNGTVKPYKPHGVDGSKYCGQVIGNILKNSDKKPLCCVDFVITDVAQNSFDHAMEIEKAYDESRLPGLMFCPYKSSDLMNSDITDMIELFLMHDRIFLVKNDDIYKLHITKESIHKIFLN</sequence>
<reference evidence="1 2" key="1">
    <citation type="journal article" date="2020" name="Appl. Environ. Microbiol.">
        <title>Genomic Characteristics of a Novel Species of Ammonia-Oxidizing Archaea from the Jiulong River Estuary.</title>
        <authorList>
            <person name="Zou D."/>
            <person name="Wan R."/>
            <person name="Han L."/>
            <person name="Xu M.N."/>
            <person name="Liu Y."/>
            <person name="Liu H."/>
            <person name="Kao S.J."/>
            <person name="Li M."/>
        </authorList>
    </citation>
    <scope>NUCLEOTIDE SEQUENCE [LARGE SCALE GENOMIC DNA]</scope>
    <source>
        <strain evidence="1">W1bin1</strain>
    </source>
</reference>
<proteinExistence type="predicted"/>
<evidence type="ECO:0000313" key="1">
    <source>
        <dbReference type="EMBL" id="MBA4453168.1"/>
    </source>
</evidence>
<evidence type="ECO:0000313" key="2">
    <source>
        <dbReference type="Proteomes" id="UP000559653"/>
    </source>
</evidence>
<accession>A0AC60W0I9</accession>
<dbReference type="EMBL" id="JACEMZ010000084">
    <property type="protein sequence ID" value="MBA4453168.1"/>
    <property type="molecule type" value="Genomic_DNA"/>
</dbReference>
<comment type="caution">
    <text evidence="1">The sequence shown here is derived from an EMBL/GenBank/DDBJ whole genome shotgun (WGS) entry which is preliminary data.</text>
</comment>